<keyword evidence="1" id="KW-0732">Signal</keyword>
<gene>
    <name evidence="2" type="ORF">SEMRO_811_G205900.1</name>
</gene>
<accession>A0A9N8HND2</accession>
<evidence type="ECO:0000313" key="2">
    <source>
        <dbReference type="EMBL" id="CAB9516853.1"/>
    </source>
</evidence>
<name>A0A9N8HND2_9STRA</name>
<reference evidence="2" key="1">
    <citation type="submission" date="2020-06" db="EMBL/GenBank/DDBJ databases">
        <authorList>
            <consortium name="Plant Systems Biology data submission"/>
        </authorList>
    </citation>
    <scope>NUCLEOTIDE SEQUENCE</scope>
    <source>
        <strain evidence="2">D6</strain>
    </source>
</reference>
<evidence type="ECO:0000313" key="3">
    <source>
        <dbReference type="Proteomes" id="UP001153069"/>
    </source>
</evidence>
<dbReference type="PROSITE" id="PS50231">
    <property type="entry name" value="RICIN_B_LECTIN"/>
    <property type="match status" value="1"/>
</dbReference>
<keyword evidence="3" id="KW-1185">Reference proteome</keyword>
<feature type="chain" id="PRO_5040266898" evidence="1">
    <location>
        <begin position="21"/>
        <end position="323"/>
    </location>
</feature>
<organism evidence="2 3">
    <name type="scientific">Seminavis robusta</name>
    <dbReference type="NCBI Taxonomy" id="568900"/>
    <lineage>
        <taxon>Eukaryota</taxon>
        <taxon>Sar</taxon>
        <taxon>Stramenopiles</taxon>
        <taxon>Ochrophyta</taxon>
        <taxon>Bacillariophyta</taxon>
        <taxon>Bacillariophyceae</taxon>
        <taxon>Bacillariophycidae</taxon>
        <taxon>Naviculales</taxon>
        <taxon>Naviculaceae</taxon>
        <taxon>Seminavis</taxon>
    </lineage>
</organism>
<protein>
    <submittedName>
        <fullName evidence="2">Uncharacterized protein</fullName>
    </submittedName>
</protein>
<proteinExistence type="predicted"/>
<dbReference type="OrthoDB" id="46933at2759"/>
<dbReference type="Proteomes" id="UP001153069">
    <property type="component" value="Unassembled WGS sequence"/>
</dbReference>
<feature type="signal peptide" evidence="1">
    <location>
        <begin position="1"/>
        <end position="20"/>
    </location>
</feature>
<evidence type="ECO:0000256" key="1">
    <source>
        <dbReference type="SAM" id="SignalP"/>
    </source>
</evidence>
<dbReference type="AlphaFoldDB" id="A0A9N8HND2"/>
<comment type="caution">
    <text evidence="2">The sequence shown here is derived from an EMBL/GenBank/DDBJ whole genome shotgun (WGS) entry which is preliminary data.</text>
</comment>
<sequence>MLRRSTVVLALGMLAHMALAQPPEYIEWIIDDRCPEDGDRRLKVDEKDSAAHLRGSPLVEGEIQDNELVGKLVEEQNEKPTDHKEGRSLQSFSTNPLTFNLKLHWQEAYCWQREWIERKWCLECPGESCTSGSFLWINECDSGNPLQRFEWVQLGLDGTTLENQGLLKPADYDLCVHQIVKGTFRLLPCNEYYVDQKLVGFDTTNRFELRPARLSHSEDCLTQDHHPKPREELISMSCYIARRHRTSYWEVYEPSEASLSLRVPQCSSGNPCGPCEGDCREDSDCRGDLQCFQRGPDNVEDPVPGCAGATQTHYADYCYDPTR</sequence>
<dbReference type="EMBL" id="CAICTM010000810">
    <property type="protein sequence ID" value="CAB9516853.1"/>
    <property type="molecule type" value="Genomic_DNA"/>
</dbReference>